<dbReference type="Proteomes" id="UP001385892">
    <property type="component" value="Unassembled WGS sequence"/>
</dbReference>
<accession>A0ABU8WSV0</accession>
<dbReference type="InterPro" id="IPR053733">
    <property type="entry name" value="Heme_Transport_Util_sf"/>
</dbReference>
<dbReference type="EMBL" id="JBBKZT010000012">
    <property type="protein sequence ID" value="MEJ8849920.1"/>
    <property type="molecule type" value="Genomic_DNA"/>
</dbReference>
<evidence type="ECO:0000259" key="2">
    <source>
        <dbReference type="Pfam" id="PF05171"/>
    </source>
</evidence>
<reference evidence="3 4" key="1">
    <citation type="submission" date="2024-03" db="EMBL/GenBank/DDBJ databases">
        <title>Novel species of the genus Variovorax.</title>
        <authorList>
            <person name="Liu Q."/>
            <person name="Xin Y.-H."/>
        </authorList>
    </citation>
    <scope>NUCLEOTIDE SEQUENCE [LARGE SCALE GENOMIC DNA]</scope>
    <source>
        <strain evidence="3 4">KACC 18900</strain>
    </source>
</reference>
<proteinExistence type="predicted"/>
<dbReference type="InterPro" id="IPR007845">
    <property type="entry name" value="HemS/ChuX_dom"/>
</dbReference>
<name>A0ABU8WSV0_9BURK</name>
<evidence type="ECO:0000313" key="3">
    <source>
        <dbReference type="EMBL" id="MEJ8849920.1"/>
    </source>
</evidence>
<feature type="compositionally biased region" description="Polar residues" evidence="1">
    <location>
        <begin position="367"/>
        <end position="378"/>
    </location>
</feature>
<organism evidence="3 4">
    <name type="scientific">Variovorax rhizosphaerae</name>
    <dbReference type="NCBI Taxonomy" id="1836200"/>
    <lineage>
        <taxon>Bacteria</taxon>
        <taxon>Pseudomonadati</taxon>
        <taxon>Pseudomonadota</taxon>
        <taxon>Betaproteobacteria</taxon>
        <taxon>Burkholderiales</taxon>
        <taxon>Comamonadaceae</taxon>
        <taxon>Variovorax</taxon>
    </lineage>
</organism>
<dbReference type="RefSeq" id="WP_340345067.1">
    <property type="nucleotide sequence ID" value="NZ_JBBKZT010000012.1"/>
</dbReference>
<evidence type="ECO:0000313" key="4">
    <source>
        <dbReference type="Proteomes" id="UP001385892"/>
    </source>
</evidence>
<dbReference type="Pfam" id="PF05171">
    <property type="entry name" value="HemS"/>
    <property type="match status" value="2"/>
</dbReference>
<feature type="region of interest" description="Disordered" evidence="1">
    <location>
        <begin position="346"/>
        <end position="378"/>
    </location>
</feature>
<keyword evidence="4" id="KW-1185">Reference proteome</keyword>
<feature type="domain" description="Haemin-degrading HemS/ChuX" evidence="2">
    <location>
        <begin position="29"/>
        <end position="155"/>
    </location>
</feature>
<sequence length="378" mass="40899">MSLEEMRKRFAALRAEGKRHKDAAEAMGLSEGEAIAAHVGAHDTLIKSIPLRGPWLDLLQALELCGPVLALTRNASTVHEKTGVYENLSGSGHVALALGEDIDLRIFFNQWHAGFAVTEGASLSLQFFNAHGVAVHKVFARQGTDRDALQSVVDAHAAAEPAIAFSPAAPKPAPRADSAIDAAALAVAWGAMRDTHEFFGLLNKFEVERQQSFRLTQGAFTQRAEKAAVRDLLNEASFDGTPIMVFVSSPGCIQIHTGPVVHVEPMEMRGMQWLNVLDPGFNLHMREDLIDAVWIVEKPTSDGVVTSVEAFDREGGLMAMFFGARKPGVPEREAWRQIVRKLPRIEGTASSAAPGRPRQTRAPLASSEDTSMPSVGAQ</sequence>
<comment type="caution">
    <text evidence="3">The sequence shown here is derived from an EMBL/GenBank/DDBJ whole genome shotgun (WGS) entry which is preliminary data.</text>
</comment>
<evidence type="ECO:0000256" key="1">
    <source>
        <dbReference type="SAM" id="MobiDB-lite"/>
    </source>
</evidence>
<dbReference type="SUPFAM" id="SSF144064">
    <property type="entry name" value="Heme iron utilization protein-like"/>
    <property type="match status" value="1"/>
</dbReference>
<dbReference type="CDD" id="cd16831">
    <property type="entry name" value="HemS-like_C"/>
    <property type="match status" value="1"/>
</dbReference>
<feature type="domain" description="Haemin-degrading HemS/ChuX" evidence="2">
    <location>
        <begin position="207"/>
        <end position="342"/>
    </location>
</feature>
<dbReference type="CDD" id="cd16830">
    <property type="entry name" value="HemS-like_N"/>
    <property type="match status" value="1"/>
</dbReference>
<dbReference type="Gene3D" id="3.40.1570.10">
    <property type="entry name" value="HemS/ChuS/ChuX like domains"/>
    <property type="match status" value="2"/>
</dbReference>
<gene>
    <name evidence="3" type="ORF">WKW82_24965</name>
</gene>
<protein>
    <submittedName>
        <fullName evidence="3">ChuX/HutX family heme-like substrate-binding protein</fullName>
    </submittedName>
</protein>